<feature type="non-terminal residue" evidence="1">
    <location>
        <position position="105"/>
    </location>
</feature>
<protein>
    <submittedName>
        <fullName evidence="1">Uncharacterized protein</fullName>
    </submittedName>
</protein>
<keyword evidence="2" id="KW-1185">Reference proteome</keyword>
<dbReference type="EMBL" id="SJOL01011097">
    <property type="protein sequence ID" value="TGZ49540.1"/>
    <property type="molecule type" value="Genomic_DNA"/>
</dbReference>
<sequence length="105" mass="11743">VADDNRNVFVKRTVSAVGEIVYVDDRLVSVESDDIAKEPVCQISSTLSLGGARLQKWANNSPEVLNVIPISERACRLVDFNISDSSLHNTLGLYWSIKPECFRYK</sequence>
<dbReference type="Proteomes" id="UP000308267">
    <property type="component" value="Unassembled WGS sequence"/>
</dbReference>
<comment type="caution">
    <text evidence="1">The sequence shown here is derived from an EMBL/GenBank/DDBJ whole genome shotgun (WGS) entry which is preliminary data.</text>
</comment>
<feature type="non-terminal residue" evidence="1">
    <location>
        <position position="1"/>
    </location>
</feature>
<accession>A0A4S2KJM2</accession>
<evidence type="ECO:0000313" key="2">
    <source>
        <dbReference type="Proteomes" id="UP000308267"/>
    </source>
</evidence>
<dbReference type="STRING" id="147828.A0A4S2KJM2"/>
<dbReference type="PANTHER" id="PTHR47331">
    <property type="entry name" value="PHD-TYPE DOMAIN-CONTAINING PROTEIN"/>
    <property type="match status" value="1"/>
</dbReference>
<reference evidence="1 2" key="1">
    <citation type="journal article" date="2019" name="BMC Genomics">
        <title>New insights from Opisthorchis felineus genome: update on genomics of the epidemiologically important liver flukes.</title>
        <authorList>
            <person name="Ershov N.I."/>
            <person name="Mordvinov V.A."/>
            <person name="Prokhortchouk E.B."/>
            <person name="Pakharukova M.Y."/>
            <person name="Gunbin K.V."/>
            <person name="Ustyantsev K."/>
            <person name="Genaev M.A."/>
            <person name="Blinov A.G."/>
            <person name="Mazur A."/>
            <person name="Boulygina E."/>
            <person name="Tsygankova S."/>
            <person name="Khrameeva E."/>
            <person name="Chekanov N."/>
            <person name="Fan G."/>
            <person name="Xiao A."/>
            <person name="Zhang H."/>
            <person name="Xu X."/>
            <person name="Yang H."/>
            <person name="Solovyev V."/>
            <person name="Lee S.M."/>
            <person name="Liu X."/>
            <person name="Afonnikov D.A."/>
            <person name="Skryabin K.G."/>
        </authorList>
    </citation>
    <scope>NUCLEOTIDE SEQUENCE [LARGE SCALE GENOMIC DNA]</scope>
    <source>
        <strain evidence="1">AK-0245</strain>
        <tissue evidence="1">Whole organism</tissue>
    </source>
</reference>
<dbReference type="PANTHER" id="PTHR47331:SF1">
    <property type="entry name" value="GAG-LIKE PROTEIN"/>
    <property type="match status" value="1"/>
</dbReference>
<dbReference type="AlphaFoldDB" id="A0A4S2KJM2"/>
<name>A0A4S2KJM2_OPIFE</name>
<evidence type="ECO:0000313" key="1">
    <source>
        <dbReference type="EMBL" id="TGZ49540.1"/>
    </source>
</evidence>
<dbReference type="OrthoDB" id="10057690at2759"/>
<organism evidence="1 2">
    <name type="scientific">Opisthorchis felineus</name>
    <dbReference type="NCBI Taxonomy" id="147828"/>
    <lineage>
        <taxon>Eukaryota</taxon>
        <taxon>Metazoa</taxon>
        <taxon>Spiralia</taxon>
        <taxon>Lophotrochozoa</taxon>
        <taxon>Platyhelminthes</taxon>
        <taxon>Trematoda</taxon>
        <taxon>Digenea</taxon>
        <taxon>Opisthorchiida</taxon>
        <taxon>Opisthorchiata</taxon>
        <taxon>Opisthorchiidae</taxon>
        <taxon>Opisthorchis</taxon>
    </lineage>
</organism>
<gene>
    <name evidence="1" type="ORF">CRM22_010907</name>
</gene>
<proteinExistence type="predicted"/>